<feature type="transmembrane region" description="Helical" evidence="1">
    <location>
        <begin position="100"/>
        <end position="122"/>
    </location>
</feature>
<gene>
    <name evidence="2" type="ORF">B0T24DRAFT_388359</name>
</gene>
<keyword evidence="3" id="KW-1185">Reference proteome</keyword>
<keyword evidence="1" id="KW-0472">Membrane</keyword>
<dbReference type="EMBL" id="JAULSN010000007">
    <property type="protein sequence ID" value="KAK3367333.1"/>
    <property type="molecule type" value="Genomic_DNA"/>
</dbReference>
<dbReference type="AlphaFoldDB" id="A0AAE0N235"/>
<sequence>MSLGHIKARITVTTQILRSILGSDFDSEKWNSANHNTSLDEIARLLNRQTEQAVLVIEYLLERGKNQQDVVFNLLQHELSSAGMQLAAVTRKDSLAMKTIAMTTMAFLPATFFAALFSVPTLQWSQPEVVSGRFWIYPAFALPATVAVFFVWATWSKWELRKYRLHSESVRLPSVEV</sequence>
<dbReference type="Gene3D" id="1.20.58.340">
    <property type="entry name" value="Magnesium transport protein CorA, transmembrane region"/>
    <property type="match status" value="1"/>
</dbReference>
<keyword evidence="1" id="KW-0812">Transmembrane</keyword>
<feature type="transmembrane region" description="Helical" evidence="1">
    <location>
        <begin position="134"/>
        <end position="155"/>
    </location>
</feature>
<evidence type="ECO:0000256" key="1">
    <source>
        <dbReference type="SAM" id="Phobius"/>
    </source>
</evidence>
<organism evidence="2 3">
    <name type="scientific">Lasiosphaeria ovina</name>
    <dbReference type="NCBI Taxonomy" id="92902"/>
    <lineage>
        <taxon>Eukaryota</taxon>
        <taxon>Fungi</taxon>
        <taxon>Dikarya</taxon>
        <taxon>Ascomycota</taxon>
        <taxon>Pezizomycotina</taxon>
        <taxon>Sordariomycetes</taxon>
        <taxon>Sordariomycetidae</taxon>
        <taxon>Sordariales</taxon>
        <taxon>Lasiosphaeriaceae</taxon>
        <taxon>Lasiosphaeria</taxon>
    </lineage>
</organism>
<evidence type="ECO:0000313" key="2">
    <source>
        <dbReference type="EMBL" id="KAK3367333.1"/>
    </source>
</evidence>
<proteinExistence type="predicted"/>
<accession>A0AAE0N235</accession>
<name>A0AAE0N235_9PEZI</name>
<dbReference type="Proteomes" id="UP001287356">
    <property type="component" value="Unassembled WGS sequence"/>
</dbReference>
<comment type="caution">
    <text evidence="2">The sequence shown here is derived from an EMBL/GenBank/DDBJ whole genome shotgun (WGS) entry which is preliminary data.</text>
</comment>
<keyword evidence="1" id="KW-1133">Transmembrane helix</keyword>
<reference evidence="2" key="2">
    <citation type="submission" date="2023-06" db="EMBL/GenBank/DDBJ databases">
        <authorList>
            <consortium name="Lawrence Berkeley National Laboratory"/>
            <person name="Haridas S."/>
            <person name="Hensen N."/>
            <person name="Bonometti L."/>
            <person name="Westerberg I."/>
            <person name="Brannstrom I.O."/>
            <person name="Guillou S."/>
            <person name="Cros-Aarteil S."/>
            <person name="Calhoun S."/>
            <person name="Kuo A."/>
            <person name="Mondo S."/>
            <person name="Pangilinan J."/>
            <person name="Riley R."/>
            <person name="Labutti K."/>
            <person name="Andreopoulos B."/>
            <person name="Lipzen A."/>
            <person name="Chen C."/>
            <person name="Yanf M."/>
            <person name="Daum C."/>
            <person name="Ng V."/>
            <person name="Clum A."/>
            <person name="Steindorff A."/>
            <person name="Ohm R."/>
            <person name="Martin F."/>
            <person name="Silar P."/>
            <person name="Natvig D."/>
            <person name="Lalanne C."/>
            <person name="Gautier V."/>
            <person name="Ament-Velasquez S.L."/>
            <person name="Kruys A."/>
            <person name="Hutchinson M.I."/>
            <person name="Powell A.J."/>
            <person name="Barry K."/>
            <person name="Miller A.N."/>
            <person name="Grigoriev I.V."/>
            <person name="Debuchy R."/>
            <person name="Gladieux P."/>
            <person name="Thoren M.H."/>
            <person name="Johannesson H."/>
        </authorList>
    </citation>
    <scope>NUCLEOTIDE SEQUENCE</scope>
    <source>
        <strain evidence="2">CBS 958.72</strain>
    </source>
</reference>
<protein>
    <submittedName>
        <fullName evidence="2">Uncharacterized protein</fullName>
    </submittedName>
</protein>
<reference evidence="2" key="1">
    <citation type="journal article" date="2023" name="Mol. Phylogenet. Evol.">
        <title>Genome-scale phylogeny and comparative genomics of the fungal order Sordariales.</title>
        <authorList>
            <person name="Hensen N."/>
            <person name="Bonometti L."/>
            <person name="Westerberg I."/>
            <person name="Brannstrom I.O."/>
            <person name="Guillou S."/>
            <person name="Cros-Aarteil S."/>
            <person name="Calhoun S."/>
            <person name="Haridas S."/>
            <person name="Kuo A."/>
            <person name="Mondo S."/>
            <person name="Pangilinan J."/>
            <person name="Riley R."/>
            <person name="LaButti K."/>
            <person name="Andreopoulos B."/>
            <person name="Lipzen A."/>
            <person name="Chen C."/>
            <person name="Yan M."/>
            <person name="Daum C."/>
            <person name="Ng V."/>
            <person name="Clum A."/>
            <person name="Steindorff A."/>
            <person name="Ohm R.A."/>
            <person name="Martin F."/>
            <person name="Silar P."/>
            <person name="Natvig D.O."/>
            <person name="Lalanne C."/>
            <person name="Gautier V."/>
            <person name="Ament-Velasquez S.L."/>
            <person name="Kruys A."/>
            <person name="Hutchinson M.I."/>
            <person name="Powell A.J."/>
            <person name="Barry K."/>
            <person name="Miller A.N."/>
            <person name="Grigoriev I.V."/>
            <person name="Debuchy R."/>
            <person name="Gladieux P."/>
            <person name="Hiltunen Thoren M."/>
            <person name="Johannesson H."/>
        </authorList>
    </citation>
    <scope>NUCLEOTIDE SEQUENCE</scope>
    <source>
        <strain evidence="2">CBS 958.72</strain>
    </source>
</reference>
<evidence type="ECO:0000313" key="3">
    <source>
        <dbReference type="Proteomes" id="UP001287356"/>
    </source>
</evidence>